<comment type="caution">
    <text evidence="2">The sequence shown here is derived from an EMBL/GenBank/DDBJ whole genome shotgun (WGS) entry which is preliminary data.</text>
</comment>
<proteinExistence type="predicted"/>
<evidence type="ECO:0000313" key="2">
    <source>
        <dbReference type="EMBL" id="MCI47722.1"/>
    </source>
</evidence>
<feature type="compositionally biased region" description="Basic and acidic residues" evidence="1">
    <location>
        <begin position="29"/>
        <end position="38"/>
    </location>
</feature>
<accession>A0A392SGY2</accession>
<feature type="non-terminal residue" evidence="2">
    <location>
        <position position="1"/>
    </location>
</feature>
<keyword evidence="3" id="KW-1185">Reference proteome</keyword>
<dbReference type="AlphaFoldDB" id="A0A392SGY2"/>
<evidence type="ECO:0000313" key="3">
    <source>
        <dbReference type="Proteomes" id="UP000265520"/>
    </source>
</evidence>
<feature type="region of interest" description="Disordered" evidence="1">
    <location>
        <begin position="1"/>
        <end position="38"/>
    </location>
</feature>
<reference evidence="2 3" key="1">
    <citation type="journal article" date="2018" name="Front. Plant Sci.">
        <title>Red Clover (Trifolium pratense) and Zigzag Clover (T. medium) - A Picture of Genomic Similarities and Differences.</title>
        <authorList>
            <person name="Dluhosova J."/>
            <person name="Istvanek J."/>
            <person name="Nedelnik J."/>
            <person name="Repkova J."/>
        </authorList>
    </citation>
    <scope>NUCLEOTIDE SEQUENCE [LARGE SCALE GENOMIC DNA]</scope>
    <source>
        <strain evidence="3">cv. 10/8</strain>
        <tissue evidence="2">Leaf</tissue>
    </source>
</reference>
<dbReference type="Proteomes" id="UP000265520">
    <property type="component" value="Unassembled WGS sequence"/>
</dbReference>
<evidence type="ECO:0000256" key="1">
    <source>
        <dbReference type="SAM" id="MobiDB-lite"/>
    </source>
</evidence>
<sequence>DDENECAAKKISTQEEPTDDFNENKKKKNQVERKMFLD</sequence>
<protein>
    <submittedName>
        <fullName evidence="2">Uncharacterized protein</fullName>
    </submittedName>
</protein>
<organism evidence="2 3">
    <name type="scientific">Trifolium medium</name>
    <dbReference type="NCBI Taxonomy" id="97028"/>
    <lineage>
        <taxon>Eukaryota</taxon>
        <taxon>Viridiplantae</taxon>
        <taxon>Streptophyta</taxon>
        <taxon>Embryophyta</taxon>
        <taxon>Tracheophyta</taxon>
        <taxon>Spermatophyta</taxon>
        <taxon>Magnoliopsida</taxon>
        <taxon>eudicotyledons</taxon>
        <taxon>Gunneridae</taxon>
        <taxon>Pentapetalae</taxon>
        <taxon>rosids</taxon>
        <taxon>fabids</taxon>
        <taxon>Fabales</taxon>
        <taxon>Fabaceae</taxon>
        <taxon>Papilionoideae</taxon>
        <taxon>50 kb inversion clade</taxon>
        <taxon>NPAAA clade</taxon>
        <taxon>Hologalegina</taxon>
        <taxon>IRL clade</taxon>
        <taxon>Trifolieae</taxon>
        <taxon>Trifolium</taxon>
    </lineage>
</organism>
<dbReference type="EMBL" id="LXQA010376189">
    <property type="protein sequence ID" value="MCI47722.1"/>
    <property type="molecule type" value="Genomic_DNA"/>
</dbReference>
<name>A0A392SGY2_9FABA</name>